<organism evidence="10 11">
    <name type="scientific">Neolentinus lepideus HHB14362 ss-1</name>
    <dbReference type="NCBI Taxonomy" id="1314782"/>
    <lineage>
        <taxon>Eukaryota</taxon>
        <taxon>Fungi</taxon>
        <taxon>Dikarya</taxon>
        <taxon>Basidiomycota</taxon>
        <taxon>Agaricomycotina</taxon>
        <taxon>Agaricomycetes</taxon>
        <taxon>Gloeophyllales</taxon>
        <taxon>Gloeophyllaceae</taxon>
        <taxon>Neolentinus</taxon>
    </lineage>
</organism>
<evidence type="ECO:0000256" key="5">
    <source>
        <dbReference type="ARBA" id="ARBA00023034"/>
    </source>
</evidence>
<dbReference type="GO" id="GO:0010008">
    <property type="term" value="C:endosome membrane"/>
    <property type="evidence" value="ECO:0007669"/>
    <property type="project" value="UniProtKB-SubCell"/>
</dbReference>
<gene>
    <name evidence="10" type="ORF">NEOLEDRAFT_1167151</name>
</gene>
<feature type="domain" description="Vps53 C-terminal" evidence="9">
    <location>
        <begin position="309"/>
        <end position="379"/>
    </location>
</feature>
<evidence type="ECO:0000256" key="4">
    <source>
        <dbReference type="ARBA" id="ARBA00022753"/>
    </source>
</evidence>
<feature type="domain" description="Vps53 N-terminal" evidence="8">
    <location>
        <begin position="51"/>
        <end position="118"/>
    </location>
</feature>
<dbReference type="STRING" id="1314782.A0A165V481"/>
<dbReference type="Gene3D" id="1.10.357.110">
    <property type="entry name" value="Vacuolar protein sorting-associated protein 53, C-terminus"/>
    <property type="match status" value="1"/>
</dbReference>
<dbReference type="EMBL" id="KV425555">
    <property type="protein sequence ID" value="KZT29133.1"/>
    <property type="molecule type" value="Genomic_DNA"/>
</dbReference>
<evidence type="ECO:0000313" key="10">
    <source>
        <dbReference type="EMBL" id="KZT29133.1"/>
    </source>
</evidence>
<comment type="subcellular location">
    <subcellularLocation>
        <location evidence="2">Endosome membrane</location>
        <topology evidence="2">Peripheral membrane protein</topology>
    </subcellularLocation>
    <subcellularLocation>
        <location evidence="1">Golgi apparatus</location>
        <location evidence="1">trans-Golgi network membrane</location>
        <topology evidence="1">Peripheral membrane protein</topology>
    </subcellularLocation>
</comment>
<protein>
    <submittedName>
        <fullName evidence="10">Uncharacterized protein</fullName>
    </submittedName>
</protein>
<evidence type="ECO:0000256" key="3">
    <source>
        <dbReference type="ARBA" id="ARBA00008628"/>
    </source>
</evidence>
<feature type="region of interest" description="Disordered" evidence="7">
    <location>
        <begin position="190"/>
        <end position="209"/>
    </location>
</feature>
<dbReference type="OrthoDB" id="10261632at2759"/>
<dbReference type="InterPro" id="IPR031745">
    <property type="entry name" value="Vps53_C"/>
</dbReference>
<keyword evidence="11" id="KW-1185">Reference proteome</keyword>
<dbReference type="InterPro" id="IPR007234">
    <property type="entry name" value="Vps53_N"/>
</dbReference>
<dbReference type="Proteomes" id="UP000076761">
    <property type="component" value="Unassembled WGS sequence"/>
</dbReference>
<dbReference type="InterPro" id="IPR038260">
    <property type="entry name" value="Vps53_C_sf"/>
</dbReference>
<dbReference type="GO" id="GO:0000938">
    <property type="term" value="C:GARP complex"/>
    <property type="evidence" value="ECO:0007669"/>
    <property type="project" value="InterPro"/>
</dbReference>
<keyword evidence="4" id="KW-0967">Endosome</keyword>
<dbReference type="InterPro" id="IPR039766">
    <property type="entry name" value="Vps53"/>
</dbReference>
<evidence type="ECO:0000256" key="1">
    <source>
        <dbReference type="ARBA" id="ARBA00004150"/>
    </source>
</evidence>
<dbReference type="InParanoid" id="A0A165V481"/>
<dbReference type="FunCoup" id="A0A165V481">
    <property type="interactions" value="480"/>
</dbReference>
<sequence>MCAPRLWTDTSTFSCASIARYLRRRTKPGVLIMLKGGLDGGCLRVMSRRGAVWPEGWKVEWGLVARFVDLTREDMVGLLSKAGSSLDVKVLLDTLQQTLDFEACMSRKLVVPSHLKHARPAPLSLSKVTKSRPSLDISSVSEDEDNESPVVTESGGVCKIVKTLFDLGDILKKCLRVYVEEVLLAGLKRPTHQPRKSMEARSDRRELKNASRLEPGSIGVLLQELKATGEPEFATRTRTAWGAVSQVSRQSPYITELVGGIERVVDTARPMIEQKKYWRNFLDKASSLILTRFTNALVKSRPLKDIGAEQLLIDLQAVKASLLKFSSDSSSSYTRSVTKSTTRLEALLKVIVTPVDPPDGFILNYILLIGDDSFSNFQKNGLFDSFVTTTSTNPDLESTSFLSSLDMDPPTASQTPSLMSPSSSNINLRNLLAEKSDGLVSPPLTNPSPSIDASQLKAEVTPQKRDVFMDVKRLVSFASGLRRDTAPGS</sequence>
<proteinExistence type="inferred from homology"/>
<keyword evidence="6" id="KW-0472">Membrane</keyword>
<name>A0A165V481_9AGAM</name>
<accession>A0A165V481</accession>
<keyword evidence="5" id="KW-0333">Golgi apparatus</keyword>
<dbReference type="AlphaFoldDB" id="A0A165V481"/>
<reference evidence="10 11" key="1">
    <citation type="journal article" date="2016" name="Mol. Biol. Evol.">
        <title>Comparative Genomics of Early-Diverging Mushroom-Forming Fungi Provides Insights into the Origins of Lignocellulose Decay Capabilities.</title>
        <authorList>
            <person name="Nagy L.G."/>
            <person name="Riley R."/>
            <person name="Tritt A."/>
            <person name="Adam C."/>
            <person name="Daum C."/>
            <person name="Floudas D."/>
            <person name="Sun H."/>
            <person name="Yadav J.S."/>
            <person name="Pangilinan J."/>
            <person name="Larsson K.H."/>
            <person name="Matsuura K."/>
            <person name="Barry K."/>
            <person name="Labutti K."/>
            <person name="Kuo R."/>
            <person name="Ohm R.A."/>
            <person name="Bhattacharya S.S."/>
            <person name="Shirouzu T."/>
            <person name="Yoshinaga Y."/>
            <person name="Martin F.M."/>
            <person name="Grigoriev I.V."/>
            <person name="Hibbett D.S."/>
        </authorList>
    </citation>
    <scope>NUCLEOTIDE SEQUENCE [LARGE SCALE GENOMIC DNA]</scope>
    <source>
        <strain evidence="10 11">HHB14362 ss-1</strain>
    </source>
</reference>
<evidence type="ECO:0000256" key="6">
    <source>
        <dbReference type="ARBA" id="ARBA00023136"/>
    </source>
</evidence>
<feature type="region of interest" description="Disordered" evidence="7">
    <location>
        <begin position="437"/>
        <end position="458"/>
    </location>
</feature>
<dbReference type="PANTHER" id="PTHR12820:SF0">
    <property type="entry name" value="VACUOLAR PROTEIN SORTING-ASSOCIATED PROTEIN 53 HOMOLOG"/>
    <property type="match status" value="1"/>
</dbReference>
<evidence type="ECO:0000259" key="8">
    <source>
        <dbReference type="Pfam" id="PF04100"/>
    </source>
</evidence>
<dbReference type="Pfam" id="PF04100">
    <property type="entry name" value="Vps53_N"/>
    <property type="match status" value="1"/>
</dbReference>
<evidence type="ECO:0000256" key="7">
    <source>
        <dbReference type="SAM" id="MobiDB-lite"/>
    </source>
</evidence>
<dbReference type="Pfam" id="PF16854">
    <property type="entry name" value="VPS53_C"/>
    <property type="match status" value="1"/>
</dbReference>
<dbReference type="GO" id="GO:0005829">
    <property type="term" value="C:cytosol"/>
    <property type="evidence" value="ECO:0007669"/>
    <property type="project" value="GOC"/>
</dbReference>
<evidence type="ECO:0000256" key="2">
    <source>
        <dbReference type="ARBA" id="ARBA00004481"/>
    </source>
</evidence>
<comment type="similarity">
    <text evidence="3">Belongs to the VPS53 family.</text>
</comment>
<feature type="compositionally biased region" description="Basic and acidic residues" evidence="7">
    <location>
        <begin position="196"/>
        <end position="209"/>
    </location>
</feature>
<evidence type="ECO:0000259" key="9">
    <source>
        <dbReference type="Pfam" id="PF16854"/>
    </source>
</evidence>
<dbReference type="PANTHER" id="PTHR12820">
    <property type="entry name" value="VACUOLAR SORTING PROTEIN 53"/>
    <property type="match status" value="1"/>
</dbReference>
<evidence type="ECO:0000313" key="11">
    <source>
        <dbReference type="Proteomes" id="UP000076761"/>
    </source>
</evidence>
<dbReference type="GO" id="GO:0042147">
    <property type="term" value="P:retrograde transport, endosome to Golgi"/>
    <property type="evidence" value="ECO:0007669"/>
    <property type="project" value="InterPro"/>
</dbReference>